<comment type="caution">
    <text evidence="3">The sequence shown here is derived from an EMBL/GenBank/DDBJ whole genome shotgun (WGS) entry which is preliminary data.</text>
</comment>
<dbReference type="Gene3D" id="3.30.300.30">
    <property type="match status" value="1"/>
</dbReference>
<accession>A0A158C2I2</accession>
<evidence type="ECO:0000313" key="3">
    <source>
        <dbReference type="EMBL" id="SAK76574.1"/>
    </source>
</evidence>
<organism evidence="3 4">
    <name type="scientific">Caballeronia ptereochthonis</name>
    <dbReference type="NCBI Taxonomy" id="1777144"/>
    <lineage>
        <taxon>Bacteria</taxon>
        <taxon>Pseudomonadati</taxon>
        <taxon>Pseudomonadota</taxon>
        <taxon>Betaproteobacteria</taxon>
        <taxon>Burkholderiales</taxon>
        <taxon>Burkholderiaceae</taxon>
        <taxon>Caballeronia</taxon>
    </lineage>
</organism>
<dbReference type="AlphaFoldDB" id="A0A158C2I2"/>
<dbReference type="RefSeq" id="WP_087047317.1">
    <property type="nucleotide sequence ID" value="NZ_FCOB02000018.1"/>
</dbReference>
<dbReference type="OrthoDB" id="9766486at2"/>
<dbReference type="InterPro" id="IPR025110">
    <property type="entry name" value="AMP-bd_C"/>
</dbReference>
<dbReference type="PANTHER" id="PTHR43767:SF7">
    <property type="entry name" value="MEDIUM_LONG-CHAIN-FATTY-ACID--COA LIGASE FADD8"/>
    <property type="match status" value="1"/>
</dbReference>
<dbReference type="Pfam" id="PF00501">
    <property type="entry name" value="AMP-binding"/>
    <property type="match status" value="1"/>
</dbReference>
<dbReference type="STRING" id="1777144.AWB83_03933"/>
<reference evidence="3" key="1">
    <citation type="submission" date="2016-01" db="EMBL/GenBank/DDBJ databases">
        <authorList>
            <person name="Peeters C."/>
        </authorList>
    </citation>
    <scope>NUCLEOTIDE SEQUENCE [LARGE SCALE GENOMIC DNA]</scope>
    <source>
        <strain evidence="3">LMG 29326</strain>
    </source>
</reference>
<sequence>MYPIDFLWRAVQRHPYRTAVVSPAGSLTFTALATEVLRRARALVTLDPQPRSRVCIGAANSVDHLLTLLAVLAAGKVWVPLNPRNGDPELQRIVEFVEPSLVLADDAMFDRLNGVATPVRRLGELASCSRDVSSVAFGPYAPGTVSLEDAQAIKFTGGSTGQPKGVIQPLRAWNTNIATQIHELGLTPADRYLVAAPITHGTSTYMLPLLGAGGALIFPEHTKPAGLLDAASEHGATVFFAPPTLILALVEEQRRSPRELRALRYLVYGGAPMRPEQIRDAQSVFGPVVCTSFGQTEAPQIITFLPPAEMTGEYLTSVGRPTLLTRVAILDNEGYPLRPGEEGEIAVRGGLVMSGYLNAEEETRKTLVDGWLRTGDAGVFDERGYLFLRDRIRDVIITGGFNVYPGDVEVVLSNHPAVAECSVVGVPDAKWGEAVHAAVQLRPGMKVNSDELIALVKHELGSVKTPKHIHLFESLPRNAVGKITKPAVREAILDQWSHS</sequence>
<proteinExistence type="predicted"/>
<dbReference type="Proteomes" id="UP000054978">
    <property type="component" value="Unassembled WGS sequence"/>
</dbReference>
<evidence type="ECO:0000259" key="2">
    <source>
        <dbReference type="Pfam" id="PF13193"/>
    </source>
</evidence>
<dbReference type="SUPFAM" id="SSF56801">
    <property type="entry name" value="Acetyl-CoA synthetase-like"/>
    <property type="match status" value="1"/>
</dbReference>
<evidence type="ECO:0000313" key="4">
    <source>
        <dbReference type="Proteomes" id="UP000054978"/>
    </source>
</evidence>
<dbReference type="Gene3D" id="3.40.50.12780">
    <property type="entry name" value="N-terminal domain of ligase-like"/>
    <property type="match status" value="1"/>
</dbReference>
<dbReference type="Pfam" id="PF13193">
    <property type="entry name" value="AMP-binding_C"/>
    <property type="match status" value="1"/>
</dbReference>
<keyword evidence="3" id="KW-0436">Ligase</keyword>
<dbReference type="GO" id="GO:0016877">
    <property type="term" value="F:ligase activity, forming carbon-sulfur bonds"/>
    <property type="evidence" value="ECO:0007669"/>
    <property type="project" value="UniProtKB-ARBA"/>
</dbReference>
<dbReference type="InterPro" id="IPR050237">
    <property type="entry name" value="ATP-dep_AMP-bd_enzyme"/>
</dbReference>
<dbReference type="PANTHER" id="PTHR43767">
    <property type="entry name" value="LONG-CHAIN-FATTY-ACID--COA LIGASE"/>
    <property type="match status" value="1"/>
</dbReference>
<dbReference type="EMBL" id="FCOB02000018">
    <property type="protein sequence ID" value="SAK76574.1"/>
    <property type="molecule type" value="Genomic_DNA"/>
</dbReference>
<name>A0A158C2I2_9BURK</name>
<feature type="domain" description="AMP-dependent synthetase/ligase" evidence="1">
    <location>
        <begin position="8"/>
        <end position="357"/>
    </location>
</feature>
<dbReference type="InterPro" id="IPR045851">
    <property type="entry name" value="AMP-bd_C_sf"/>
</dbReference>
<evidence type="ECO:0000259" key="1">
    <source>
        <dbReference type="Pfam" id="PF00501"/>
    </source>
</evidence>
<dbReference type="PROSITE" id="PS00455">
    <property type="entry name" value="AMP_BINDING"/>
    <property type="match status" value="1"/>
</dbReference>
<keyword evidence="4" id="KW-1185">Reference proteome</keyword>
<protein>
    <submittedName>
        <fullName evidence="3">Long-chain fatty acid--CoA ligase</fullName>
    </submittedName>
</protein>
<dbReference type="InterPro" id="IPR020845">
    <property type="entry name" value="AMP-binding_CS"/>
</dbReference>
<dbReference type="InterPro" id="IPR042099">
    <property type="entry name" value="ANL_N_sf"/>
</dbReference>
<feature type="domain" description="AMP-binding enzyme C-terminal" evidence="2">
    <location>
        <begin position="408"/>
        <end position="482"/>
    </location>
</feature>
<dbReference type="InterPro" id="IPR000873">
    <property type="entry name" value="AMP-dep_synth/lig_dom"/>
</dbReference>
<gene>
    <name evidence="3" type="ORF">AWB83_03933</name>
</gene>